<sequence length="54" mass="6450">MIVKDLVETEELMASETAENVYVIYKRYENVDCRCSERSIREEIECDPEEVVQY</sequence>
<name>E6TXV6_EVAC2</name>
<evidence type="ECO:0000313" key="2">
    <source>
        <dbReference type="Proteomes" id="UP000001401"/>
    </source>
</evidence>
<evidence type="ECO:0000313" key="1">
    <source>
        <dbReference type="EMBL" id="ADU30032.1"/>
    </source>
</evidence>
<dbReference type="KEGG" id="bco:Bcell_1769"/>
<reference evidence="1" key="1">
    <citation type="submission" date="2010-12" db="EMBL/GenBank/DDBJ databases">
        <title>Complete sequence of Bacillus cellulosilyticus DSM 2522.</title>
        <authorList>
            <consortium name="US DOE Joint Genome Institute"/>
            <person name="Lucas S."/>
            <person name="Copeland A."/>
            <person name="Lapidus A."/>
            <person name="Cheng J.-F."/>
            <person name="Bruce D."/>
            <person name="Goodwin L."/>
            <person name="Pitluck S."/>
            <person name="Chertkov O."/>
            <person name="Detter J.C."/>
            <person name="Han C."/>
            <person name="Tapia R."/>
            <person name="Land M."/>
            <person name="Hauser L."/>
            <person name="Jeffries C."/>
            <person name="Kyrpides N."/>
            <person name="Ivanova N."/>
            <person name="Mikhailova N."/>
            <person name="Brumm P."/>
            <person name="Mead D."/>
            <person name="Woyke T."/>
        </authorList>
    </citation>
    <scope>NUCLEOTIDE SEQUENCE [LARGE SCALE GENOMIC DNA]</scope>
    <source>
        <strain evidence="1">DSM 2522</strain>
    </source>
</reference>
<keyword evidence="2" id="KW-1185">Reference proteome</keyword>
<dbReference type="RefSeq" id="WP_013488369.1">
    <property type="nucleotide sequence ID" value="NC_014829.1"/>
</dbReference>
<dbReference type="OrthoDB" id="2890131at2"/>
<accession>E6TXV6</accession>
<dbReference type="STRING" id="649639.Bcell_1769"/>
<organism evidence="1 2">
    <name type="scientific">Evansella cellulosilytica (strain ATCC 21833 / DSM 2522 / FERM P-1141 / JCM 9156 / N-4)</name>
    <name type="common">Bacillus cellulosilyticus</name>
    <dbReference type="NCBI Taxonomy" id="649639"/>
    <lineage>
        <taxon>Bacteria</taxon>
        <taxon>Bacillati</taxon>
        <taxon>Bacillota</taxon>
        <taxon>Bacilli</taxon>
        <taxon>Bacillales</taxon>
        <taxon>Bacillaceae</taxon>
        <taxon>Evansella</taxon>
    </lineage>
</organism>
<dbReference type="EMBL" id="CP002394">
    <property type="protein sequence ID" value="ADU30032.1"/>
    <property type="molecule type" value="Genomic_DNA"/>
</dbReference>
<proteinExistence type="predicted"/>
<dbReference type="AlphaFoldDB" id="E6TXV6"/>
<protein>
    <submittedName>
        <fullName evidence="1">Uncharacterized protein</fullName>
    </submittedName>
</protein>
<dbReference type="HOGENOM" id="CLU_3040291_0_0_9"/>
<dbReference type="Proteomes" id="UP000001401">
    <property type="component" value="Chromosome"/>
</dbReference>
<gene>
    <name evidence="1" type="ordered locus">Bcell_1769</name>
</gene>